<dbReference type="Gene3D" id="3.90.226.10">
    <property type="entry name" value="2-enoyl-CoA Hydratase, Chain A, domain 1"/>
    <property type="match status" value="1"/>
</dbReference>
<dbReference type="PANTHER" id="PTHR43802:SF1">
    <property type="entry name" value="IP11341P-RELATED"/>
    <property type="match status" value="1"/>
</dbReference>
<dbReference type="InterPro" id="IPR001753">
    <property type="entry name" value="Enoyl-CoA_hydra/iso"/>
</dbReference>
<organism evidence="2 3">
    <name type="scientific">Neptunomonas japonica JAMM 1380</name>
    <dbReference type="NCBI Taxonomy" id="1441457"/>
    <lineage>
        <taxon>Bacteria</taxon>
        <taxon>Pseudomonadati</taxon>
        <taxon>Pseudomonadota</taxon>
        <taxon>Gammaproteobacteria</taxon>
        <taxon>Oceanospirillales</taxon>
        <taxon>Oceanospirillaceae</taxon>
        <taxon>Neptunomonas</taxon>
    </lineage>
</organism>
<protein>
    <submittedName>
        <fullName evidence="2">2-(1,2-epoxy-1,2-dihydrophenyl)acetyl-CoA isomerase</fullName>
        <ecNumber evidence="2">5.3.3.18</ecNumber>
    </submittedName>
</protein>
<dbReference type="InterPro" id="IPR014748">
    <property type="entry name" value="Enoyl-CoA_hydra_C"/>
</dbReference>
<evidence type="ECO:0000313" key="3">
    <source>
        <dbReference type="Proteomes" id="UP000595332"/>
    </source>
</evidence>
<dbReference type="PANTHER" id="PTHR43802">
    <property type="entry name" value="ENOYL-COA HYDRATASE"/>
    <property type="match status" value="1"/>
</dbReference>
<dbReference type="CDD" id="cd06558">
    <property type="entry name" value="crotonase-like"/>
    <property type="match status" value="1"/>
</dbReference>
<dbReference type="Pfam" id="PF00378">
    <property type="entry name" value="ECH_1"/>
    <property type="match status" value="1"/>
</dbReference>
<evidence type="ECO:0000313" key="2">
    <source>
        <dbReference type="EMBL" id="BBB30478.1"/>
    </source>
</evidence>
<dbReference type="InterPro" id="IPR029045">
    <property type="entry name" value="ClpP/crotonase-like_dom_sf"/>
</dbReference>
<name>A0A7R6PVQ8_9GAMM</name>
<dbReference type="Proteomes" id="UP000595332">
    <property type="component" value="Chromosome"/>
</dbReference>
<dbReference type="RefSeq" id="WP_201347661.1">
    <property type="nucleotide sequence ID" value="NZ_AP014546.1"/>
</dbReference>
<dbReference type="EMBL" id="AP014546">
    <property type="protein sequence ID" value="BBB30478.1"/>
    <property type="molecule type" value="Genomic_DNA"/>
</dbReference>
<proteinExistence type="inferred from homology"/>
<keyword evidence="3" id="KW-1185">Reference proteome</keyword>
<dbReference type="EC" id="5.3.3.18" evidence="2"/>
<sequence length="260" mass="28001">MPEPADILYQVEGAIATITLNRVNQANAINTVFAQLLLKYCKQAAEDDNVLIVIINANGKNFCAGAELSNEVLTINIEDFINDVCKPIVLLISEMNKPVISVVNGSAAGIGAAFALAADLCVMADDAHFYLAFSDISLVPDGGMSWMLTQQLGKKRAYQLLIEGARISATEALTLGLCNKVFSASQLQTDTLTWAIRLSERAPLSLSLTKHAVNTASQGSGLNQSISTEAKLQRLCQLSEDFQEALAAFKEKRSPQYKGC</sequence>
<dbReference type="GO" id="GO:0016853">
    <property type="term" value="F:isomerase activity"/>
    <property type="evidence" value="ECO:0007669"/>
    <property type="project" value="UniProtKB-KW"/>
</dbReference>
<dbReference type="KEGG" id="njp:NEJAP_2533"/>
<reference evidence="2 3" key="1">
    <citation type="journal article" date="2008" name="Int. J. Syst. Evol. Microbiol.">
        <title>Neptunomonas japonica sp. nov., an Osedax japonicus symbiont-like bacterium isolated from sediment adjacent to sperm whale carcasses off Kagoshima, Japan.</title>
        <authorList>
            <person name="Miyazaki M."/>
            <person name="Nogi Y."/>
            <person name="Fujiwara Y."/>
            <person name="Kawato M."/>
            <person name="Kubokawa K."/>
            <person name="Horikoshi K."/>
        </authorList>
    </citation>
    <scope>NUCLEOTIDE SEQUENCE [LARGE SCALE GENOMIC DNA]</scope>
    <source>
        <strain evidence="2 3">JAMM 1380</strain>
    </source>
</reference>
<accession>A0A7R6PVQ8</accession>
<comment type="similarity">
    <text evidence="1">Belongs to the enoyl-CoA hydratase/isomerase family.</text>
</comment>
<evidence type="ECO:0000256" key="1">
    <source>
        <dbReference type="ARBA" id="ARBA00005254"/>
    </source>
</evidence>
<dbReference type="SUPFAM" id="SSF52096">
    <property type="entry name" value="ClpP/crotonase"/>
    <property type="match status" value="1"/>
</dbReference>
<keyword evidence="2" id="KW-0413">Isomerase</keyword>
<gene>
    <name evidence="2" type="ORF">NEJAP_2533</name>
</gene>
<dbReference type="Gene3D" id="1.10.12.10">
    <property type="entry name" value="Lyase 2-enoyl-coa Hydratase, Chain A, domain 2"/>
    <property type="match status" value="1"/>
</dbReference>
<dbReference type="AlphaFoldDB" id="A0A7R6PVQ8"/>